<dbReference type="Gene3D" id="3.50.50.60">
    <property type="entry name" value="FAD/NAD(P)-binding domain"/>
    <property type="match status" value="2"/>
</dbReference>
<evidence type="ECO:0000259" key="1">
    <source>
        <dbReference type="Pfam" id="PF01593"/>
    </source>
</evidence>
<gene>
    <name evidence="2" type="ORF">METESE_31460</name>
</gene>
<dbReference type="InterPro" id="IPR002937">
    <property type="entry name" value="Amino_oxidase"/>
</dbReference>
<sequence>MRDMAPLPGTSFDLCVVGAGVSGLCLARAAARAGQKVIVLERRPEAGGCLSSAPVPPAGVLELGAHTCYNSYTQFLGLAEEAGFLALPSPRKGLGFRMVVGGKVRSIGSCLNVLEAAVSVPKAFWTRKEGLTVEGYYGRILGRGNWDRVLHPALNAVASQETAGFPAGALFQKRPSRRKEVLRSFAVRGGLGPAVQALAEHPGIHLAAGREAAGLARTGDGFRVRTGLGEEIAAKRVALAVPAPEAAALAAADFPGVAEVLGRIRTVTVRTLGLVLADPLPHLPRLTGLILPEGPCFSAVSGDAFPVEGKRAWSFHFRGDRDDSEAAMRAYACQVLGADPARIEAAHRRDHTMPALALGHEAWLAELDRALAGQDLLVAGNYLSGMSIEDCAGRALREWARATGA</sequence>
<dbReference type="GO" id="GO:0016491">
    <property type="term" value="F:oxidoreductase activity"/>
    <property type="evidence" value="ECO:0007669"/>
    <property type="project" value="InterPro"/>
</dbReference>
<dbReference type="Proteomes" id="UP001228113">
    <property type="component" value="Chromosome"/>
</dbReference>
<organism evidence="2 3">
    <name type="scientific">Mesoterricola sediminis</name>
    <dbReference type="NCBI Taxonomy" id="2927980"/>
    <lineage>
        <taxon>Bacteria</taxon>
        <taxon>Pseudomonadati</taxon>
        <taxon>Acidobacteriota</taxon>
        <taxon>Holophagae</taxon>
        <taxon>Holophagales</taxon>
        <taxon>Holophagaceae</taxon>
        <taxon>Mesoterricola</taxon>
    </lineage>
</organism>
<dbReference type="InterPro" id="IPR050464">
    <property type="entry name" value="Zeta_carotene_desat/Oxidored"/>
</dbReference>
<accession>A0AA48KHA6</accession>
<feature type="domain" description="Amine oxidase" evidence="1">
    <location>
        <begin position="21"/>
        <end position="247"/>
    </location>
</feature>
<dbReference type="RefSeq" id="WP_316410609.1">
    <property type="nucleotide sequence ID" value="NZ_AP027081.1"/>
</dbReference>
<reference evidence="2" key="1">
    <citation type="journal article" date="2023" name="Int. J. Syst. Evol. Microbiol.">
        <title>Mesoterricola silvestris gen. nov., sp. nov., Mesoterricola sediminis sp. nov., Geothrix oryzae sp. nov., Geothrix edaphica sp. nov., Geothrix rubra sp. nov., and Geothrix limicola sp. nov., six novel members of Acidobacteriota isolated from soils.</title>
        <authorList>
            <person name="Itoh H."/>
            <person name="Sugisawa Y."/>
            <person name="Mise K."/>
            <person name="Xu Z."/>
            <person name="Kuniyasu M."/>
            <person name="Ushijima N."/>
            <person name="Kawano K."/>
            <person name="Kobayashi E."/>
            <person name="Shiratori Y."/>
            <person name="Masuda Y."/>
            <person name="Senoo K."/>
        </authorList>
    </citation>
    <scope>NUCLEOTIDE SEQUENCE</scope>
    <source>
        <strain evidence="2">W786</strain>
    </source>
</reference>
<proteinExistence type="predicted"/>
<name>A0AA48KHA6_9BACT</name>
<dbReference type="InterPro" id="IPR036188">
    <property type="entry name" value="FAD/NAD-bd_sf"/>
</dbReference>
<dbReference type="AlphaFoldDB" id="A0AA48KHA6"/>
<dbReference type="EMBL" id="AP027081">
    <property type="protein sequence ID" value="BDU78188.1"/>
    <property type="molecule type" value="Genomic_DNA"/>
</dbReference>
<dbReference type="Pfam" id="PF01593">
    <property type="entry name" value="Amino_oxidase"/>
    <property type="match status" value="1"/>
</dbReference>
<evidence type="ECO:0000313" key="2">
    <source>
        <dbReference type="EMBL" id="BDU78188.1"/>
    </source>
</evidence>
<dbReference type="KEGG" id="msea:METESE_31460"/>
<protein>
    <submittedName>
        <fullName evidence="2">FAD-dependent oxidoreductase</fullName>
    </submittedName>
</protein>
<dbReference type="SUPFAM" id="SSF51905">
    <property type="entry name" value="FAD/NAD(P)-binding domain"/>
    <property type="match status" value="1"/>
</dbReference>
<dbReference type="PANTHER" id="PTHR42923">
    <property type="entry name" value="PROTOPORPHYRINOGEN OXIDASE"/>
    <property type="match status" value="1"/>
</dbReference>
<evidence type="ECO:0000313" key="3">
    <source>
        <dbReference type="Proteomes" id="UP001228113"/>
    </source>
</evidence>
<keyword evidence="3" id="KW-1185">Reference proteome</keyword>